<dbReference type="GeneID" id="68118930"/>
<evidence type="ECO:0000313" key="2">
    <source>
        <dbReference type="EMBL" id="KAF0981854.1"/>
    </source>
</evidence>
<dbReference type="PANTHER" id="PTHR34817:SF2">
    <property type="entry name" value="NUCLEOTIDYLTRANSFERASE"/>
    <property type="match status" value="1"/>
</dbReference>
<proteinExistence type="predicted"/>
<feature type="region of interest" description="Disordered" evidence="1">
    <location>
        <begin position="65"/>
        <end position="84"/>
    </location>
</feature>
<gene>
    <name evidence="2" type="ORF">FDP41_011715</name>
</gene>
<dbReference type="PANTHER" id="PTHR34817">
    <property type="entry name" value="NUCLEOTIDYLTRANSFERASE"/>
    <property type="match status" value="1"/>
</dbReference>
<comment type="caution">
    <text evidence="2">The sequence shown here is derived from an EMBL/GenBank/DDBJ whole genome shotgun (WGS) entry which is preliminary data.</text>
</comment>
<dbReference type="VEuPathDB" id="AmoebaDB:NfTy_021090"/>
<feature type="compositionally biased region" description="Polar residues" evidence="1">
    <location>
        <begin position="65"/>
        <end position="75"/>
    </location>
</feature>
<dbReference type="VEuPathDB" id="AmoebaDB:NF0040920"/>
<dbReference type="InterPro" id="IPR018775">
    <property type="entry name" value="RlaP"/>
</dbReference>
<dbReference type="OMA" id="EWIYLIN"/>
<dbReference type="Pfam" id="PF10127">
    <property type="entry name" value="RlaP"/>
    <property type="match status" value="1"/>
</dbReference>
<keyword evidence="3" id="KW-1185">Reference proteome</keyword>
<name>A0A6A5C5V1_NAEFO</name>
<evidence type="ECO:0000313" key="3">
    <source>
        <dbReference type="Proteomes" id="UP000444721"/>
    </source>
</evidence>
<reference evidence="2 3" key="1">
    <citation type="journal article" date="2019" name="Sci. Rep.">
        <title>Nanopore sequencing improves the draft genome of the human pathogenic amoeba Naegleria fowleri.</title>
        <authorList>
            <person name="Liechti N."/>
            <person name="Schurch N."/>
            <person name="Bruggmann R."/>
            <person name="Wittwer M."/>
        </authorList>
    </citation>
    <scope>NUCLEOTIDE SEQUENCE [LARGE SCALE GENOMIC DNA]</scope>
    <source>
        <strain evidence="2 3">ATCC 30894</strain>
    </source>
</reference>
<dbReference type="EMBL" id="VFQX01000012">
    <property type="protein sequence ID" value="KAF0981854.1"/>
    <property type="molecule type" value="Genomic_DNA"/>
</dbReference>
<organism evidence="2 3">
    <name type="scientific">Naegleria fowleri</name>
    <name type="common">Brain eating amoeba</name>
    <dbReference type="NCBI Taxonomy" id="5763"/>
    <lineage>
        <taxon>Eukaryota</taxon>
        <taxon>Discoba</taxon>
        <taxon>Heterolobosea</taxon>
        <taxon>Tetramitia</taxon>
        <taxon>Eutetramitia</taxon>
        <taxon>Vahlkampfiidae</taxon>
        <taxon>Naegleria</taxon>
    </lineage>
</organism>
<sequence>MLSKAFGVWSKQKTVCSEFLVSSSKSSLKKAILEECSSSRNRSFHHQEIHQAKQISNISVDSSKFRQNYSSSPSSPMDEETKSRAAQTQIPLIDIPFRISEQYNIPPDISNAILYKLNSYQRKHDVKILHCVETGSRSYGYSCDATSDFDIRLIFVGRTLDYLKLKNNFPEFRSNRDERIPEALQHIFRCDSNTVRSIDIVGWELRKALAMTRKANPSIIDVLASKHVLAVQTSLLDKWKSIAAQVIHNRPHLFAYSKLSTAKKNYFTLTQPKVPNTNRYLDVKKTLMIIHLILNVNILEWIYLINSTQTNVVHPLDDLAGVNFHELFSKLRKLRTLEIEKEIEELVALRQQAPSTPLSNMLSGKRIDSWMQYELSRLEIVANQLREFFTYDEQPIIEALDTLFLEILAESEPSSQLGATVK</sequence>
<evidence type="ECO:0000256" key="1">
    <source>
        <dbReference type="SAM" id="MobiDB-lite"/>
    </source>
</evidence>
<dbReference type="Proteomes" id="UP000444721">
    <property type="component" value="Unassembled WGS sequence"/>
</dbReference>
<dbReference type="OrthoDB" id="410792at2759"/>
<accession>A0A6A5C5V1</accession>
<dbReference type="AlphaFoldDB" id="A0A6A5C5V1"/>
<dbReference type="VEuPathDB" id="AmoebaDB:FDP41_011715"/>
<dbReference type="RefSeq" id="XP_044566567.1">
    <property type="nucleotide sequence ID" value="XM_044702155.1"/>
</dbReference>
<protein>
    <submittedName>
        <fullName evidence="2">Uncharacterized protein</fullName>
    </submittedName>
</protein>